<evidence type="ECO:0000313" key="7">
    <source>
        <dbReference type="EMBL" id="AEN14464.1"/>
    </source>
</evidence>
<dbReference type="CDD" id="cd00086">
    <property type="entry name" value="homeodomain"/>
    <property type="match status" value="1"/>
</dbReference>
<feature type="domain" description="KN homeodomain" evidence="6">
    <location>
        <begin position="145"/>
        <end position="184"/>
    </location>
</feature>
<reference evidence="7" key="1">
    <citation type="journal article" date="2014" name="Gene">
        <title>The genetic structure of the A mating-type locus of Lentinula edodes.</title>
        <authorList>
            <person name="Au C.H."/>
            <person name="Wong M.C."/>
            <person name="Bao D."/>
            <person name="Zhang M."/>
            <person name="Song C."/>
            <person name="Song W."/>
            <person name="Law P.T."/>
            <person name="Kues U."/>
            <person name="Kwan H.S."/>
        </authorList>
    </citation>
    <scope>NUCLEOTIDE SEQUENCE</scope>
    <source>
        <strain evidence="7">YN105Pm1</strain>
    </source>
</reference>
<feature type="compositionally biased region" description="Low complexity" evidence="5">
    <location>
        <begin position="360"/>
        <end position="384"/>
    </location>
</feature>
<dbReference type="Gene3D" id="1.10.10.60">
    <property type="entry name" value="Homeodomain-like"/>
    <property type="match status" value="1"/>
</dbReference>
<dbReference type="SUPFAM" id="SSF46689">
    <property type="entry name" value="Homeodomain-like"/>
    <property type="match status" value="1"/>
</dbReference>
<keyword evidence="4" id="KW-0539">Nucleus</keyword>
<feature type="compositionally biased region" description="Polar residues" evidence="5">
    <location>
        <begin position="418"/>
        <end position="430"/>
    </location>
</feature>
<dbReference type="GO" id="GO:0006355">
    <property type="term" value="P:regulation of DNA-templated transcription"/>
    <property type="evidence" value="ECO:0007669"/>
    <property type="project" value="InterPro"/>
</dbReference>
<evidence type="ECO:0000256" key="5">
    <source>
        <dbReference type="SAM" id="MobiDB-lite"/>
    </source>
</evidence>
<proteinExistence type="inferred from homology"/>
<feature type="region of interest" description="Disordered" evidence="5">
    <location>
        <begin position="746"/>
        <end position="786"/>
    </location>
</feature>
<feature type="region of interest" description="Disordered" evidence="5">
    <location>
        <begin position="337"/>
        <end position="455"/>
    </location>
</feature>
<evidence type="ECO:0000259" key="6">
    <source>
        <dbReference type="Pfam" id="PF05920"/>
    </source>
</evidence>
<dbReference type="EMBL" id="JN129276">
    <property type="protein sequence ID" value="AEN14464.1"/>
    <property type="molecule type" value="Genomic_DNA"/>
</dbReference>
<evidence type="ECO:0000256" key="3">
    <source>
        <dbReference type="ARBA" id="ARBA00023155"/>
    </source>
</evidence>
<feature type="compositionally biased region" description="Low complexity" evidence="5">
    <location>
        <begin position="529"/>
        <end position="552"/>
    </location>
</feature>
<sequence>MLDAPSAAHDLNTRLVASIDSFIGTQVVVNAEQSLNVFLDDWDGIVKDMLGSYNTNTILPNTSQLALDVSHCVELLCDTFTGLKVKTEGIAHDLGEDLAALSLDHQSSPLPSRSPSPSRATRSPSPSSSQLTPNLPSYIPPSYTWLLSNLHNPYPSTSIRDSIASSTNTPRRLIDAWFVDVRRRIGWTNLIEGRSGLKGGGAKTHGKGTDNVRRPHKTLGPPPNPINNLVNGMTEVPKYKTRKELVAAATRFFVKPAVDTSDVGMAFSANANHLSASENQTFTVMADTARMLYRDKMHPTELAVAVTSRVRQWTPGLGEMAKEVREEERRRKRIRGVKREEEEEEEEYSSDGKKRKRYISPSESSTPSSSAPTTPTEATFPSTSNLKRKRAVSFADPSSSSHSSFPAVSPSTKRLRSALNSAGVSRSVSDPTPMPSQQQQGQIQNPPPPPPLTFDGFPVPVLDSWFSAPPSQGFALEKDFGNHWIDPLFFGFPDPVVRSEEEHGDVYFSGNANVDVTIPDLHSAFPVFSSSSSSSSSSSLPSTPALSASGSLTEEESEERDSLFGDGEDEECTAGVLAGGDGKSLTPGDILGGNNNNNNNNTINNTTTTTTNVADTTFPDYPPTNHPLPTLPDLSTLSTLPDLSSFPSFPSFSAFPNTFPTPSSFDTFDFSSFPSLPEFNLDQGFPDLDLLGDSRGDAGFGGSVNVDVDVDFGFGLFGGGEGNGNGAGGGAGDGDGDVDSFVAMLQSQTQSQSLPQAQPQPQTLVPWAGPTPTRERFGAIPTTTNA</sequence>
<evidence type="ECO:0000256" key="4">
    <source>
        <dbReference type="ARBA" id="ARBA00023242"/>
    </source>
</evidence>
<feature type="compositionally biased region" description="Low complexity" evidence="5">
    <location>
        <begin position="392"/>
        <end position="411"/>
    </location>
</feature>
<feature type="compositionally biased region" description="Low complexity" evidence="5">
    <location>
        <begin position="746"/>
        <end position="764"/>
    </location>
</feature>
<feature type="compositionally biased region" description="Low complexity" evidence="5">
    <location>
        <begin position="107"/>
        <end position="135"/>
    </location>
</feature>
<dbReference type="GO" id="GO:0003677">
    <property type="term" value="F:DNA binding"/>
    <property type="evidence" value="ECO:0007669"/>
    <property type="project" value="UniProtKB-KW"/>
</dbReference>
<feature type="region of interest" description="Disordered" evidence="5">
    <location>
        <begin position="105"/>
        <end position="135"/>
    </location>
</feature>
<protein>
    <submittedName>
        <fullName evidence="7">HD1 homeodomain mating-type protein Le.a1-6</fullName>
    </submittedName>
</protein>
<dbReference type="InterPro" id="IPR009057">
    <property type="entry name" value="Homeodomain-like_sf"/>
</dbReference>
<feature type="region of interest" description="Disordered" evidence="5">
    <location>
        <begin position="527"/>
        <end position="585"/>
    </location>
</feature>
<name>G9FIN0_LENED</name>
<accession>G9FIN0</accession>
<comment type="similarity">
    <text evidence="1">Belongs to the TALE/M-ATYP homeobox family.</text>
</comment>
<keyword evidence="2 7" id="KW-0238">DNA-binding</keyword>
<dbReference type="InterPro" id="IPR008422">
    <property type="entry name" value="KN_HD"/>
</dbReference>
<dbReference type="AlphaFoldDB" id="G9FIN0"/>
<keyword evidence="3 7" id="KW-0371">Homeobox</keyword>
<evidence type="ECO:0000256" key="1">
    <source>
        <dbReference type="ARBA" id="ARBA00005800"/>
    </source>
</evidence>
<organism evidence="7">
    <name type="scientific">Lentinula edodes</name>
    <name type="common">Shiitake mushroom</name>
    <name type="synonym">Lentinus edodes</name>
    <dbReference type="NCBI Taxonomy" id="5353"/>
    <lineage>
        <taxon>Eukaryota</taxon>
        <taxon>Fungi</taxon>
        <taxon>Dikarya</taxon>
        <taxon>Basidiomycota</taxon>
        <taxon>Agaricomycotina</taxon>
        <taxon>Agaricomycetes</taxon>
        <taxon>Agaricomycetidae</taxon>
        <taxon>Agaricales</taxon>
        <taxon>Marasmiineae</taxon>
        <taxon>Omphalotaceae</taxon>
        <taxon>Lentinula</taxon>
    </lineage>
</organism>
<dbReference type="InterPro" id="IPR001356">
    <property type="entry name" value="HD"/>
</dbReference>
<evidence type="ECO:0000256" key="2">
    <source>
        <dbReference type="ARBA" id="ARBA00023125"/>
    </source>
</evidence>
<dbReference type="Pfam" id="PF05920">
    <property type="entry name" value="Homeobox_KN"/>
    <property type="match status" value="1"/>
</dbReference>
<feature type="compositionally biased region" description="Low complexity" evidence="5">
    <location>
        <begin position="435"/>
        <end position="444"/>
    </location>
</feature>
<feature type="region of interest" description="Disordered" evidence="5">
    <location>
        <begin position="198"/>
        <end position="225"/>
    </location>
</feature>
<gene>
    <name evidence="7" type="primary">a1</name>
</gene>